<keyword evidence="8 12" id="KW-0143">Chaperone</keyword>
<dbReference type="NCBIfam" id="NF008035">
    <property type="entry name" value="PRK10767.1"/>
    <property type="match status" value="1"/>
</dbReference>
<keyword evidence="6 12" id="KW-0862">Zinc</keyword>
<dbReference type="InterPro" id="IPR018253">
    <property type="entry name" value="DnaJ_domain_CS"/>
</dbReference>
<feature type="binding site" evidence="12">
    <location>
        <position position="155"/>
    </location>
    <ligand>
        <name>Zn(2+)</name>
        <dbReference type="ChEBI" id="CHEBI:29105"/>
        <label>1</label>
    </ligand>
</feature>
<comment type="function">
    <text evidence="9 12">Participates actively in the response to hyperosmotic and heat shock by preventing the aggregation of stress-denatured proteins and by disaggregating proteins, also in an autonomous, DnaK-independent fashion. Unfolded proteins bind initially to DnaJ; upon interaction with the DnaJ-bound protein, DnaK hydrolyzes its bound ATP, resulting in the formation of a stable complex. GrpE releases ADP from DnaK; ATP binding to DnaK triggers the release of the substrate protein, thus completing the reaction cycle. Several rounds of ATP-dependent interactions between DnaJ, DnaK and GrpE are required for fully efficient folding. Also involved, together with DnaK and GrpE, in the DNA replication of plasmids through activation of initiation proteins.</text>
</comment>
<dbReference type="Pfam" id="PF01556">
    <property type="entry name" value="DnaJ_C"/>
    <property type="match status" value="1"/>
</dbReference>
<evidence type="ECO:0000256" key="13">
    <source>
        <dbReference type="PROSITE-ProRule" id="PRU00546"/>
    </source>
</evidence>
<evidence type="ECO:0000256" key="12">
    <source>
        <dbReference type="HAMAP-Rule" id="MF_01152"/>
    </source>
</evidence>
<accession>A0A162FZ76</accession>
<dbReference type="EMBL" id="LUKD01000008">
    <property type="protein sequence ID" value="KYG62840.1"/>
    <property type="molecule type" value="Genomic_DNA"/>
</dbReference>
<dbReference type="SUPFAM" id="SSF46565">
    <property type="entry name" value="Chaperone J-domain"/>
    <property type="match status" value="1"/>
</dbReference>
<dbReference type="SUPFAM" id="SSF49493">
    <property type="entry name" value="HSP40/DnaJ peptide-binding domain"/>
    <property type="match status" value="2"/>
</dbReference>
<dbReference type="RefSeq" id="WP_063209236.1">
    <property type="nucleotide sequence ID" value="NZ_LUKD01000008.1"/>
</dbReference>
<dbReference type="PRINTS" id="PR00625">
    <property type="entry name" value="JDOMAIN"/>
</dbReference>
<dbReference type="GO" id="GO:0009408">
    <property type="term" value="P:response to heat"/>
    <property type="evidence" value="ECO:0007669"/>
    <property type="project" value="InterPro"/>
</dbReference>
<dbReference type="Gene3D" id="2.10.230.10">
    <property type="entry name" value="Heat shock protein DnaJ, cysteine-rich domain"/>
    <property type="match status" value="1"/>
</dbReference>
<dbReference type="PANTHER" id="PTHR43096">
    <property type="entry name" value="DNAJ HOMOLOG 1, MITOCHONDRIAL-RELATED"/>
    <property type="match status" value="1"/>
</dbReference>
<evidence type="ECO:0000256" key="8">
    <source>
        <dbReference type="ARBA" id="ARBA00023186"/>
    </source>
</evidence>
<dbReference type="InterPro" id="IPR012724">
    <property type="entry name" value="DnaJ"/>
</dbReference>
<evidence type="ECO:0000256" key="10">
    <source>
        <dbReference type="ARBA" id="ARBA00061004"/>
    </source>
</evidence>
<dbReference type="GO" id="GO:0042026">
    <property type="term" value="P:protein refolding"/>
    <property type="evidence" value="ECO:0007669"/>
    <property type="project" value="TreeGrafter"/>
</dbReference>
<proteinExistence type="inferred from homology"/>
<reference evidence="17 18" key="1">
    <citation type="submission" date="2016-03" db="EMBL/GenBank/DDBJ databases">
        <authorList>
            <person name="Ploux O."/>
        </authorList>
    </citation>
    <scope>NUCLEOTIDE SEQUENCE [LARGE SCALE GENOMIC DNA]</scope>
    <source>
        <strain evidence="17 18">EC13</strain>
    </source>
</reference>
<dbReference type="PROSITE" id="PS50076">
    <property type="entry name" value="DNAJ_2"/>
    <property type="match status" value="1"/>
</dbReference>
<keyword evidence="2 12" id="KW-0235">DNA replication</keyword>
<dbReference type="InterPro" id="IPR036410">
    <property type="entry name" value="HSP_DnaJ_Cys-rich_dom_sf"/>
</dbReference>
<evidence type="ECO:0000259" key="15">
    <source>
        <dbReference type="PROSITE" id="PS50076"/>
    </source>
</evidence>
<dbReference type="CDD" id="cd06257">
    <property type="entry name" value="DnaJ"/>
    <property type="match status" value="1"/>
</dbReference>
<name>A0A162FZ76_BDEBC</name>
<dbReference type="Gene3D" id="2.60.260.20">
    <property type="entry name" value="Urease metallochaperone UreE, N-terminal domain"/>
    <property type="match status" value="2"/>
</dbReference>
<protein>
    <recommendedName>
        <fullName evidence="11 12">Chaperone protein DnaJ</fullName>
    </recommendedName>
</protein>
<dbReference type="GO" id="GO:0051082">
    <property type="term" value="F:unfolded protein binding"/>
    <property type="evidence" value="ECO:0007669"/>
    <property type="project" value="UniProtKB-UniRule"/>
</dbReference>
<feature type="binding site" evidence="12">
    <location>
        <position position="205"/>
    </location>
    <ligand>
        <name>Zn(2+)</name>
        <dbReference type="ChEBI" id="CHEBI:29105"/>
        <label>1</label>
    </ligand>
</feature>
<sequence length="372" mass="40717">MAQRDYYEILGVAREADQDTIKKAYRKLAMQFHPDKNPGNKEAEDKFKEAAGAYEVLSDPDKRAKYDRFGHDAFTGRGGGGAGFTDVEDIFSHFGDIFGDFFGGGMGGQQRQRRDRNSPRRGSDLRYVTEVTLKDVITGLEKEIEFDTDKNCDDCKGSGAEKGSQVTTCTMCGGSGQVVRSQGFFAMASTCPQCQGQGTTIKNPCKSCKGKGRVAEHRKIRLNIPAGVDTGTRLRVATEGEGGYMGGPPGDLYVEIRVKPHNHFERRGDDLVAELSVPYVQMLLGAEIEVPTVTSKATVEVPKGSHPGDTVKLQGEGLPSLRGNRRGDIYFHINVQLPDKLNKDEEKLLREIAKARGLKVSPEGGGFFGRKK</sequence>
<evidence type="ECO:0000256" key="3">
    <source>
        <dbReference type="ARBA" id="ARBA00022723"/>
    </source>
</evidence>
<evidence type="ECO:0000256" key="11">
    <source>
        <dbReference type="ARBA" id="ARBA00067609"/>
    </source>
</evidence>
<keyword evidence="7 12" id="KW-0346">Stress response</keyword>
<dbReference type="PROSITE" id="PS00636">
    <property type="entry name" value="DNAJ_1"/>
    <property type="match status" value="1"/>
</dbReference>
<keyword evidence="1 12" id="KW-0963">Cytoplasm</keyword>
<comment type="similarity">
    <text evidence="10 12">Belongs to the DnaJ family.</text>
</comment>
<feature type="binding site" evidence="12">
    <location>
        <position position="152"/>
    </location>
    <ligand>
        <name>Zn(2+)</name>
        <dbReference type="ChEBI" id="CHEBI:29105"/>
        <label>1</label>
    </ligand>
</feature>
<feature type="compositionally biased region" description="Basic and acidic residues" evidence="14">
    <location>
        <begin position="115"/>
        <end position="124"/>
    </location>
</feature>
<organism evidence="17 18">
    <name type="scientific">Bdellovibrio bacteriovorus</name>
    <dbReference type="NCBI Taxonomy" id="959"/>
    <lineage>
        <taxon>Bacteria</taxon>
        <taxon>Pseudomonadati</taxon>
        <taxon>Bdellovibrionota</taxon>
        <taxon>Bdellovibrionia</taxon>
        <taxon>Bdellovibrionales</taxon>
        <taxon>Pseudobdellovibrionaceae</taxon>
        <taxon>Bdellovibrio</taxon>
    </lineage>
</organism>
<dbReference type="Proteomes" id="UP000075799">
    <property type="component" value="Unassembled WGS sequence"/>
</dbReference>
<dbReference type="AlphaFoldDB" id="A0A162FZ76"/>
<dbReference type="PANTHER" id="PTHR43096:SF48">
    <property type="entry name" value="CHAPERONE PROTEIN DNAJ"/>
    <property type="match status" value="1"/>
</dbReference>
<feature type="repeat" description="CXXCXGXG motif" evidence="12">
    <location>
        <begin position="205"/>
        <end position="212"/>
    </location>
</feature>
<dbReference type="PROSITE" id="PS51188">
    <property type="entry name" value="ZF_CR"/>
    <property type="match status" value="1"/>
</dbReference>
<evidence type="ECO:0000259" key="16">
    <source>
        <dbReference type="PROSITE" id="PS51188"/>
    </source>
</evidence>
<evidence type="ECO:0000256" key="4">
    <source>
        <dbReference type="ARBA" id="ARBA00022737"/>
    </source>
</evidence>
<comment type="cofactor">
    <cofactor evidence="12">
        <name>Zn(2+)</name>
        <dbReference type="ChEBI" id="CHEBI:29105"/>
    </cofactor>
    <text evidence="12">Binds 2 Zn(2+) ions per monomer.</text>
</comment>
<comment type="subcellular location">
    <subcellularLocation>
        <location evidence="12">Cytoplasm</location>
    </subcellularLocation>
</comment>
<evidence type="ECO:0000256" key="9">
    <source>
        <dbReference type="ARBA" id="ARBA00053423"/>
    </source>
</evidence>
<feature type="domain" description="CR-type" evidence="16">
    <location>
        <begin position="139"/>
        <end position="217"/>
    </location>
</feature>
<dbReference type="Pfam" id="PF00684">
    <property type="entry name" value="DnaJ_CXXCXGXG"/>
    <property type="match status" value="1"/>
</dbReference>
<dbReference type="Pfam" id="PF00226">
    <property type="entry name" value="DnaJ"/>
    <property type="match status" value="1"/>
</dbReference>
<feature type="binding site" evidence="12">
    <location>
        <position position="172"/>
    </location>
    <ligand>
        <name>Zn(2+)</name>
        <dbReference type="ChEBI" id="CHEBI:29105"/>
        <label>2</label>
    </ligand>
</feature>
<evidence type="ECO:0000256" key="7">
    <source>
        <dbReference type="ARBA" id="ARBA00023016"/>
    </source>
</evidence>
<dbReference type="InterPro" id="IPR002939">
    <property type="entry name" value="DnaJ_C"/>
</dbReference>
<evidence type="ECO:0000313" key="17">
    <source>
        <dbReference type="EMBL" id="KYG62840.1"/>
    </source>
</evidence>
<feature type="binding site" evidence="12">
    <location>
        <position position="194"/>
    </location>
    <ligand>
        <name>Zn(2+)</name>
        <dbReference type="ChEBI" id="CHEBI:29105"/>
        <label>2</label>
    </ligand>
</feature>
<dbReference type="CDD" id="cd10747">
    <property type="entry name" value="DnaJ_C"/>
    <property type="match status" value="1"/>
</dbReference>
<dbReference type="Gene3D" id="1.10.287.110">
    <property type="entry name" value="DnaJ domain"/>
    <property type="match status" value="1"/>
</dbReference>
<dbReference type="GO" id="GO:0005524">
    <property type="term" value="F:ATP binding"/>
    <property type="evidence" value="ECO:0007669"/>
    <property type="project" value="InterPro"/>
</dbReference>
<comment type="caution">
    <text evidence="17">The sequence shown here is derived from an EMBL/GenBank/DDBJ whole genome shotgun (WGS) entry which is preliminary data.</text>
</comment>
<feature type="repeat" description="CXXCXGXG motif" evidence="12">
    <location>
        <begin position="191"/>
        <end position="198"/>
    </location>
</feature>
<feature type="repeat" description="CXXCXGXG motif" evidence="12">
    <location>
        <begin position="152"/>
        <end position="159"/>
    </location>
</feature>
<keyword evidence="4 12" id="KW-0677">Repeat</keyword>
<dbReference type="InterPro" id="IPR001623">
    <property type="entry name" value="DnaJ_domain"/>
</dbReference>
<keyword evidence="3 12" id="KW-0479">Metal-binding</keyword>
<evidence type="ECO:0000313" key="18">
    <source>
        <dbReference type="Proteomes" id="UP000075799"/>
    </source>
</evidence>
<dbReference type="InterPro" id="IPR036869">
    <property type="entry name" value="J_dom_sf"/>
</dbReference>
<feature type="domain" description="J" evidence="15">
    <location>
        <begin position="5"/>
        <end position="70"/>
    </location>
</feature>
<dbReference type="FunFam" id="1.10.287.110:FF:000034">
    <property type="entry name" value="Chaperone protein DnaJ"/>
    <property type="match status" value="1"/>
</dbReference>
<feature type="binding site" evidence="12">
    <location>
        <position position="191"/>
    </location>
    <ligand>
        <name>Zn(2+)</name>
        <dbReference type="ChEBI" id="CHEBI:29105"/>
        <label>2</label>
    </ligand>
</feature>
<feature type="region of interest" description="Disordered" evidence="14">
    <location>
        <begin position="105"/>
        <end position="124"/>
    </location>
</feature>
<feature type="zinc finger region" description="CR-type" evidence="13">
    <location>
        <begin position="139"/>
        <end position="217"/>
    </location>
</feature>
<dbReference type="FunFam" id="2.60.260.20:FF:000005">
    <property type="entry name" value="Chaperone protein dnaJ 1, mitochondrial"/>
    <property type="match status" value="1"/>
</dbReference>
<dbReference type="SUPFAM" id="SSF57938">
    <property type="entry name" value="DnaJ/Hsp40 cysteine-rich domain"/>
    <property type="match status" value="1"/>
</dbReference>
<dbReference type="GO" id="GO:0008270">
    <property type="term" value="F:zinc ion binding"/>
    <property type="evidence" value="ECO:0007669"/>
    <property type="project" value="UniProtKB-UniRule"/>
</dbReference>
<evidence type="ECO:0000256" key="6">
    <source>
        <dbReference type="ARBA" id="ARBA00022833"/>
    </source>
</evidence>
<dbReference type="GO" id="GO:0031072">
    <property type="term" value="F:heat shock protein binding"/>
    <property type="evidence" value="ECO:0007669"/>
    <property type="project" value="InterPro"/>
</dbReference>
<dbReference type="InterPro" id="IPR008971">
    <property type="entry name" value="HSP40/DnaJ_pept-bd"/>
</dbReference>
<feature type="binding site" evidence="12">
    <location>
        <position position="208"/>
    </location>
    <ligand>
        <name>Zn(2+)</name>
        <dbReference type="ChEBI" id="CHEBI:29105"/>
        <label>1</label>
    </ligand>
</feature>
<dbReference type="GO" id="GO:0006260">
    <property type="term" value="P:DNA replication"/>
    <property type="evidence" value="ECO:0007669"/>
    <property type="project" value="UniProtKB-KW"/>
</dbReference>
<dbReference type="OrthoDB" id="5289347at2"/>
<dbReference type="InterPro" id="IPR001305">
    <property type="entry name" value="HSP_DnaJ_Cys-rich_dom"/>
</dbReference>
<comment type="subunit">
    <text evidence="12">Homodimer.</text>
</comment>
<evidence type="ECO:0000256" key="1">
    <source>
        <dbReference type="ARBA" id="ARBA00022490"/>
    </source>
</evidence>
<gene>
    <name evidence="12" type="primary">dnaJ</name>
    <name evidence="17" type="ORF">AZI87_16345</name>
</gene>
<keyword evidence="5 12" id="KW-0863">Zinc-finger</keyword>
<dbReference type="HAMAP" id="MF_01152">
    <property type="entry name" value="DnaJ"/>
    <property type="match status" value="1"/>
</dbReference>
<dbReference type="NCBIfam" id="TIGR02349">
    <property type="entry name" value="DnaJ_bact"/>
    <property type="match status" value="1"/>
</dbReference>
<dbReference type="FunFam" id="2.10.230.10:FF:000002">
    <property type="entry name" value="Molecular chaperone DnaJ"/>
    <property type="match status" value="1"/>
</dbReference>
<evidence type="ECO:0000256" key="2">
    <source>
        <dbReference type="ARBA" id="ARBA00022705"/>
    </source>
</evidence>
<evidence type="ECO:0000256" key="5">
    <source>
        <dbReference type="ARBA" id="ARBA00022771"/>
    </source>
</evidence>
<dbReference type="CDD" id="cd10719">
    <property type="entry name" value="DnaJ_zf"/>
    <property type="match status" value="1"/>
</dbReference>
<feature type="binding site" evidence="12">
    <location>
        <position position="169"/>
    </location>
    <ligand>
        <name>Zn(2+)</name>
        <dbReference type="ChEBI" id="CHEBI:29105"/>
        <label>2</label>
    </ligand>
</feature>
<dbReference type="SMART" id="SM00271">
    <property type="entry name" value="DnaJ"/>
    <property type="match status" value="1"/>
</dbReference>
<feature type="repeat" description="CXXCXGXG motif" evidence="12">
    <location>
        <begin position="169"/>
        <end position="176"/>
    </location>
</feature>
<evidence type="ECO:0000256" key="14">
    <source>
        <dbReference type="SAM" id="MobiDB-lite"/>
    </source>
</evidence>
<dbReference type="GO" id="GO:0005737">
    <property type="term" value="C:cytoplasm"/>
    <property type="evidence" value="ECO:0007669"/>
    <property type="project" value="UniProtKB-SubCell"/>
</dbReference>
<comment type="domain">
    <text evidence="12">The J domain is necessary and sufficient to stimulate DnaK ATPase activity. Zinc center 1 plays an important role in the autonomous, DnaK-independent chaperone activity of DnaJ. Zinc center 2 is essential for interaction with DnaK and for DnaJ activity.</text>
</comment>